<keyword evidence="2" id="KW-0809">Transit peptide</keyword>
<dbReference type="GO" id="GO:0005737">
    <property type="term" value="C:cytoplasm"/>
    <property type="evidence" value="ECO:0007669"/>
    <property type="project" value="TreeGrafter"/>
</dbReference>
<feature type="domain" description="Thioredoxin" evidence="6">
    <location>
        <begin position="61"/>
        <end position="193"/>
    </location>
</feature>
<keyword evidence="3" id="KW-0249">Electron transport</keyword>
<keyword evidence="1" id="KW-0813">Transport</keyword>
<proteinExistence type="predicted"/>
<dbReference type="NCBIfam" id="TIGR01068">
    <property type="entry name" value="thioredoxin"/>
    <property type="match status" value="1"/>
</dbReference>
<dbReference type="Gene3D" id="3.40.30.10">
    <property type="entry name" value="Glutaredoxin"/>
    <property type="match status" value="1"/>
</dbReference>
<dbReference type="Proteomes" id="UP001179952">
    <property type="component" value="Unassembled WGS sequence"/>
</dbReference>
<evidence type="ECO:0000313" key="8">
    <source>
        <dbReference type="Proteomes" id="UP001179952"/>
    </source>
</evidence>
<dbReference type="AlphaFoldDB" id="A0AAV9AQS0"/>
<dbReference type="CDD" id="cd02947">
    <property type="entry name" value="TRX_family"/>
    <property type="match status" value="1"/>
</dbReference>
<organism evidence="7 8">
    <name type="scientific">Acorus gramineus</name>
    <name type="common">Dwarf sweet flag</name>
    <dbReference type="NCBI Taxonomy" id="55184"/>
    <lineage>
        <taxon>Eukaryota</taxon>
        <taxon>Viridiplantae</taxon>
        <taxon>Streptophyta</taxon>
        <taxon>Embryophyta</taxon>
        <taxon>Tracheophyta</taxon>
        <taxon>Spermatophyta</taxon>
        <taxon>Magnoliopsida</taxon>
        <taxon>Liliopsida</taxon>
        <taxon>Acoraceae</taxon>
        <taxon>Acorus</taxon>
    </lineage>
</organism>
<comment type="caution">
    <text evidence="7">The sequence shown here is derived from an EMBL/GenBank/DDBJ whole genome shotgun (WGS) entry which is preliminary data.</text>
</comment>
<dbReference type="InterPro" id="IPR017937">
    <property type="entry name" value="Thioredoxin_CS"/>
</dbReference>
<reference evidence="7" key="2">
    <citation type="submission" date="2023-06" db="EMBL/GenBank/DDBJ databases">
        <authorList>
            <person name="Ma L."/>
            <person name="Liu K.-W."/>
            <person name="Li Z."/>
            <person name="Hsiao Y.-Y."/>
            <person name="Qi Y."/>
            <person name="Fu T."/>
            <person name="Tang G."/>
            <person name="Zhang D."/>
            <person name="Sun W.-H."/>
            <person name="Liu D.-K."/>
            <person name="Li Y."/>
            <person name="Chen G.-Z."/>
            <person name="Liu X.-D."/>
            <person name="Liao X.-Y."/>
            <person name="Jiang Y.-T."/>
            <person name="Yu X."/>
            <person name="Hao Y."/>
            <person name="Huang J."/>
            <person name="Zhao X.-W."/>
            <person name="Ke S."/>
            <person name="Chen Y.-Y."/>
            <person name="Wu W.-L."/>
            <person name="Hsu J.-L."/>
            <person name="Lin Y.-F."/>
            <person name="Huang M.-D."/>
            <person name="Li C.-Y."/>
            <person name="Huang L."/>
            <person name="Wang Z.-W."/>
            <person name="Zhao X."/>
            <person name="Zhong W.-Y."/>
            <person name="Peng D.-H."/>
            <person name="Ahmad S."/>
            <person name="Lan S."/>
            <person name="Zhang J.-S."/>
            <person name="Tsai W.-C."/>
            <person name="Van De Peer Y."/>
            <person name="Liu Z.-J."/>
        </authorList>
    </citation>
    <scope>NUCLEOTIDE SEQUENCE</scope>
    <source>
        <strain evidence="7">SCP</strain>
        <tissue evidence="7">Leaves</tissue>
    </source>
</reference>
<dbReference type="EMBL" id="JAUJYN010000007">
    <property type="protein sequence ID" value="KAK1266502.1"/>
    <property type="molecule type" value="Genomic_DNA"/>
</dbReference>
<evidence type="ECO:0000256" key="2">
    <source>
        <dbReference type="ARBA" id="ARBA00022946"/>
    </source>
</evidence>
<gene>
    <name evidence="7" type="ORF">QJS04_geneDACA000490</name>
</gene>
<dbReference type="PROSITE" id="PS51352">
    <property type="entry name" value="THIOREDOXIN_2"/>
    <property type="match status" value="1"/>
</dbReference>
<keyword evidence="5" id="KW-0676">Redox-active center</keyword>
<evidence type="ECO:0000313" key="7">
    <source>
        <dbReference type="EMBL" id="KAK1266502.1"/>
    </source>
</evidence>
<sequence length="194" mass="21189">MAAVLESLPAPRASLFRRPSPPSASAMLAVAPSLVSASPDGRRGRAIFPEIRGLRIGVRHPRIASAAISRRPVTVRGRIVSEAQKTAIEVPGVTKSTWQSLVMEGDLVLVEFWAPWCGPCRIIHPTIDELSKEYKGKLKCFKLNTDESPDIATQYGIRSIPTIMIFKNGEKKDAIIGAVPKTTLTASIEKFCKR</sequence>
<keyword evidence="8" id="KW-1185">Reference proteome</keyword>
<dbReference type="PRINTS" id="PR00421">
    <property type="entry name" value="THIOREDOXIN"/>
</dbReference>
<dbReference type="InterPro" id="IPR005746">
    <property type="entry name" value="Thioredoxin"/>
</dbReference>
<evidence type="ECO:0000256" key="5">
    <source>
        <dbReference type="ARBA" id="ARBA00023284"/>
    </source>
</evidence>
<name>A0AAV9AQS0_ACOGR</name>
<evidence type="ECO:0000259" key="6">
    <source>
        <dbReference type="PROSITE" id="PS51352"/>
    </source>
</evidence>
<evidence type="ECO:0000256" key="4">
    <source>
        <dbReference type="ARBA" id="ARBA00023157"/>
    </source>
</evidence>
<protein>
    <recommendedName>
        <fullName evidence="6">Thioredoxin domain-containing protein</fullName>
    </recommendedName>
</protein>
<keyword evidence="4" id="KW-1015">Disulfide bond</keyword>
<evidence type="ECO:0000256" key="3">
    <source>
        <dbReference type="ARBA" id="ARBA00022982"/>
    </source>
</evidence>
<dbReference type="FunFam" id="3.40.30.10:FF:000001">
    <property type="entry name" value="Thioredoxin"/>
    <property type="match status" value="1"/>
</dbReference>
<dbReference type="InterPro" id="IPR036249">
    <property type="entry name" value="Thioredoxin-like_sf"/>
</dbReference>
<reference evidence="7" key="1">
    <citation type="journal article" date="2023" name="Nat. Commun.">
        <title>Diploid and tetraploid genomes of Acorus and the evolution of monocots.</title>
        <authorList>
            <person name="Ma L."/>
            <person name="Liu K.W."/>
            <person name="Li Z."/>
            <person name="Hsiao Y.Y."/>
            <person name="Qi Y."/>
            <person name="Fu T."/>
            <person name="Tang G.D."/>
            <person name="Zhang D."/>
            <person name="Sun W.H."/>
            <person name="Liu D.K."/>
            <person name="Li Y."/>
            <person name="Chen G.Z."/>
            <person name="Liu X.D."/>
            <person name="Liao X.Y."/>
            <person name="Jiang Y.T."/>
            <person name="Yu X."/>
            <person name="Hao Y."/>
            <person name="Huang J."/>
            <person name="Zhao X.W."/>
            <person name="Ke S."/>
            <person name="Chen Y.Y."/>
            <person name="Wu W.L."/>
            <person name="Hsu J.L."/>
            <person name="Lin Y.F."/>
            <person name="Huang M.D."/>
            <person name="Li C.Y."/>
            <person name="Huang L."/>
            <person name="Wang Z.W."/>
            <person name="Zhao X."/>
            <person name="Zhong W.Y."/>
            <person name="Peng D.H."/>
            <person name="Ahmad S."/>
            <person name="Lan S."/>
            <person name="Zhang J.S."/>
            <person name="Tsai W.C."/>
            <person name="Van de Peer Y."/>
            <person name="Liu Z.J."/>
        </authorList>
    </citation>
    <scope>NUCLEOTIDE SEQUENCE</scope>
    <source>
        <strain evidence="7">SCP</strain>
    </source>
</reference>
<dbReference type="Pfam" id="PF00085">
    <property type="entry name" value="Thioredoxin"/>
    <property type="match status" value="1"/>
</dbReference>
<dbReference type="GO" id="GO:0015035">
    <property type="term" value="F:protein-disulfide reductase activity"/>
    <property type="evidence" value="ECO:0007669"/>
    <property type="project" value="InterPro"/>
</dbReference>
<dbReference type="InterPro" id="IPR013766">
    <property type="entry name" value="Thioredoxin_domain"/>
</dbReference>
<dbReference type="PROSITE" id="PS00194">
    <property type="entry name" value="THIOREDOXIN_1"/>
    <property type="match status" value="1"/>
</dbReference>
<dbReference type="PANTHER" id="PTHR45663:SF11">
    <property type="entry name" value="GEO12009P1"/>
    <property type="match status" value="1"/>
</dbReference>
<accession>A0AAV9AQS0</accession>
<evidence type="ECO:0000256" key="1">
    <source>
        <dbReference type="ARBA" id="ARBA00022448"/>
    </source>
</evidence>
<dbReference type="SUPFAM" id="SSF52833">
    <property type="entry name" value="Thioredoxin-like"/>
    <property type="match status" value="1"/>
</dbReference>
<dbReference type="PANTHER" id="PTHR45663">
    <property type="entry name" value="GEO12009P1"/>
    <property type="match status" value="1"/>
</dbReference>